<evidence type="ECO:0000313" key="2">
    <source>
        <dbReference type="Proteomes" id="UP001141950"/>
    </source>
</evidence>
<accession>A0A9X2MMX0</accession>
<dbReference type="AlphaFoldDB" id="A0A9X2MMX0"/>
<sequence>MRQSRKEQGLERASRILLNPDRREARMLAELGTDMEAAEEWEGRQSFVGRTGFDR</sequence>
<proteinExistence type="predicted"/>
<dbReference type="EMBL" id="JANIPJ010000001">
    <property type="protein sequence ID" value="MCR2802668.1"/>
    <property type="molecule type" value="Genomic_DNA"/>
</dbReference>
<reference evidence="1" key="1">
    <citation type="submission" date="2022-08" db="EMBL/GenBank/DDBJ databases">
        <title>The genomic sequence of strain Paenibacillus sp. SCIV0701.</title>
        <authorList>
            <person name="Zhao H."/>
        </authorList>
    </citation>
    <scope>NUCLEOTIDE SEQUENCE</scope>
    <source>
        <strain evidence="1">SCIV0701</strain>
    </source>
</reference>
<evidence type="ECO:0000313" key="1">
    <source>
        <dbReference type="EMBL" id="MCR2802668.1"/>
    </source>
</evidence>
<comment type="caution">
    <text evidence="1">The sequence shown here is derived from an EMBL/GenBank/DDBJ whole genome shotgun (WGS) entry which is preliminary data.</text>
</comment>
<gene>
    <name evidence="1" type="ORF">NQZ67_02120</name>
</gene>
<name>A0A9X2MMX0_9BACL</name>
<dbReference type="RefSeq" id="WP_257442303.1">
    <property type="nucleotide sequence ID" value="NZ_JANIPJ010000001.1"/>
</dbReference>
<protein>
    <submittedName>
        <fullName evidence="1">Uncharacterized protein</fullName>
    </submittedName>
</protein>
<keyword evidence="2" id="KW-1185">Reference proteome</keyword>
<dbReference type="Proteomes" id="UP001141950">
    <property type="component" value="Unassembled WGS sequence"/>
</dbReference>
<organism evidence="1 2">
    <name type="scientific">Paenibacillus soyae</name>
    <dbReference type="NCBI Taxonomy" id="2969249"/>
    <lineage>
        <taxon>Bacteria</taxon>
        <taxon>Bacillati</taxon>
        <taxon>Bacillota</taxon>
        <taxon>Bacilli</taxon>
        <taxon>Bacillales</taxon>
        <taxon>Paenibacillaceae</taxon>
        <taxon>Paenibacillus</taxon>
    </lineage>
</organism>